<sequence length="355" mass="37995">MLDFGLRPTLETMTRNAWGLSFGSGIRPTEPTPSTRIAEGHHSDLYRFTGPAEDGGTPILLVPPLAAPATCFDLRPGQSLAAHLAAGGRPVYLVDYGEMRYADRGMGFEAWTDDILPRTIETVSAHHSGSPVDVVGWSLGGTLSLLSAAARPDLPIGSIVALGTPIDYTRIPTIAPLRIIGRFTGDRPLTSTTGLLGGLPSPIVQASYRFTALPRELMRPMFIARNLHDTESLAHMESIDRFMGSMPGYPAKFFQQMCAQLILGNSLADGYFDLDGRIVELADIRNRVLLIAGTEDVIAPTASVEAGQTALTGAKELRYDTVPGSHLGIVAGVRSRETTWAQIDGFLAEVSAVPA</sequence>
<dbReference type="PANTHER" id="PTHR36837">
    <property type="entry name" value="POLY(3-HYDROXYALKANOATE) POLYMERASE SUBUNIT PHAC"/>
    <property type="match status" value="1"/>
</dbReference>
<dbReference type="Gene3D" id="3.40.50.1820">
    <property type="entry name" value="alpha/beta hydrolase"/>
    <property type="match status" value="1"/>
</dbReference>
<name>A0A1G8S0B6_9NOCA</name>
<dbReference type="AlphaFoldDB" id="A0A1G8S0B6"/>
<dbReference type="Proteomes" id="UP000183263">
    <property type="component" value="Unassembled WGS sequence"/>
</dbReference>
<accession>A0A1G8S0B6</accession>
<organism evidence="2 3">
    <name type="scientific">Rhodococcus triatomae</name>
    <dbReference type="NCBI Taxonomy" id="300028"/>
    <lineage>
        <taxon>Bacteria</taxon>
        <taxon>Bacillati</taxon>
        <taxon>Actinomycetota</taxon>
        <taxon>Actinomycetes</taxon>
        <taxon>Mycobacteriales</taxon>
        <taxon>Nocardiaceae</taxon>
        <taxon>Rhodococcus</taxon>
    </lineage>
</organism>
<reference evidence="2 3" key="1">
    <citation type="submission" date="2016-10" db="EMBL/GenBank/DDBJ databases">
        <authorList>
            <person name="de Groot N.N."/>
        </authorList>
    </citation>
    <scope>NUCLEOTIDE SEQUENCE [LARGE SCALE GENOMIC DNA]</scope>
    <source>
        <strain evidence="2 3">DSM 44892</strain>
    </source>
</reference>
<evidence type="ECO:0000313" key="2">
    <source>
        <dbReference type="EMBL" id="SDJ22643.1"/>
    </source>
</evidence>
<evidence type="ECO:0000313" key="3">
    <source>
        <dbReference type="Proteomes" id="UP000183263"/>
    </source>
</evidence>
<gene>
    <name evidence="2" type="ORF">SAMN05444695_11952</name>
</gene>
<protein>
    <submittedName>
        <fullName evidence="2">Polyhydroxyalkanoate synthase</fullName>
    </submittedName>
</protein>
<dbReference type="InterPro" id="IPR051321">
    <property type="entry name" value="PHA/PHB_synthase"/>
</dbReference>
<keyword evidence="3" id="KW-1185">Reference proteome</keyword>
<dbReference type="InterPro" id="IPR000073">
    <property type="entry name" value="AB_hydrolase_1"/>
</dbReference>
<dbReference type="InterPro" id="IPR029058">
    <property type="entry name" value="AB_hydrolase_fold"/>
</dbReference>
<dbReference type="GO" id="GO:0003824">
    <property type="term" value="F:catalytic activity"/>
    <property type="evidence" value="ECO:0007669"/>
    <property type="project" value="UniProtKB-ARBA"/>
</dbReference>
<evidence type="ECO:0000259" key="1">
    <source>
        <dbReference type="Pfam" id="PF12697"/>
    </source>
</evidence>
<proteinExistence type="predicted"/>
<dbReference type="Pfam" id="PF12697">
    <property type="entry name" value="Abhydrolase_6"/>
    <property type="match status" value="1"/>
</dbReference>
<dbReference type="SUPFAM" id="SSF53474">
    <property type="entry name" value="alpha/beta-Hydrolases"/>
    <property type="match status" value="1"/>
</dbReference>
<feature type="domain" description="AB hydrolase-1" evidence="1">
    <location>
        <begin position="59"/>
        <end position="302"/>
    </location>
</feature>
<dbReference type="EMBL" id="FNDN01000019">
    <property type="protein sequence ID" value="SDJ22643.1"/>
    <property type="molecule type" value="Genomic_DNA"/>
</dbReference>
<dbReference type="PANTHER" id="PTHR36837:SF2">
    <property type="entry name" value="POLY(3-HYDROXYALKANOATE) POLYMERASE SUBUNIT PHAC"/>
    <property type="match status" value="1"/>
</dbReference>